<organism evidence="6 7">
    <name type="scientific">Methylosinus sporium</name>
    <dbReference type="NCBI Taxonomy" id="428"/>
    <lineage>
        <taxon>Bacteria</taxon>
        <taxon>Pseudomonadati</taxon>
        <taxon>Pseudomonadota</taxon>
        <taxon>Alphaproteobacteria</taxon>
        <taxon>Hyphomicrobiales</taxon>
        <taxon>Methylocystaceae</taxon>
        <taxon>Methylosinus</taxon>
    </lineage>
</organism>
<proteinExistence type="inferred from homology"/>
<comment type="caution">
    <text evidence="6">The sequence shown here is derived from an EMBL/GenBank/DDBJ whole genome shotgun (WGS) entry which is preliminary data.</text>
</comment>
<dbReference type="InterPro" id="IPR000847">
    <property type="entry name" value="LysR_HTH_N"/>
</dbReference>
<dbReference type="Proteomes" id="UP000316781">
    <property type="component" value="Unassembled WGS sequence"/>
</dbReference>
<dbReference type="PANTHER" id="PTHR30579">
    <property type="entry name" value="TRANSCRIPTIONAL REGULATOR"/>
    <property type="match status" value="1"/>
</dbReference>
<dbReference type="AlphaFoldDB" id="A0A549SNH0"/>
<keyword evidence="4" id="KW-0804">Transcription</keyword>
<evidence type="ECO:0000313" key="7">
    <source>
        <dbReference type="Proteomes" id="UP000316781"/>
    </source>
</evidence>
<dbReference type="PRINTS" id="PR00039">
    <property type="entry name" value="HTHLYSR"/>
</dbReference>
<dbReference type="PROSITE" id="PS50931">
    <property type="entry name" value="HTH_LYSR"/>
    <property type="match status" value="1"/>
</dbReference>
<evidence type="ECO:0000256" key="4">
    <source>
        <dbReference type="ARBA" id="ARBA00023163"/>
    </source>
</evidence>
<feature type="domain" description="HTH lysR-type" evidence="5">
    <location>
        <begin position="7"/>
        <end position="64"/>
    </location>
</feature>
<comment type="similarity">
    <text evidence="1">Belongs to the LysR transcriptional regulatory family.</text>
</comment>
<evidence type="ECO:0000256" key="2">
    <source>
        <dbReference type="ARBA" id="ARBA00023015"/>
    </source>
</evidence>
<evidence type="ECO:0000313" key="6">
    <source>
        <dbReference type="EMBL" id="TRL31185.1"/>
    </source>
</evidence>
<dbReference type="Pfam" id="PF00126">
    <property type="entry name" value="HTH_1"/>
    <property type="match status" value="1"/>
</dbReference>
<dbReference type="InterPro" id="IPR050176">
    <property type="entry name" value="LTTR"/>
</dbReference>
<dbReference type="InterPro" id="IPR005119">
    <property type="entry name" value="LysR_subst-bd"/>
</dbReference>
<gene>
    <name evidence="6" type="ORF">FM996_14480</name>
</gene>
<accession>A0A549SNH0</accession>
<dbReference type="SUPFAM" id="SSF53850">
    <property type="entry name" value="Periplasmic binding protein-like II"/>
    <property type="match status" value="1"/>
</dbReference>
<reference evidence="6 7" key="1">
    <citation type="submission" date="2019-07" db="EMBL/GenBank/DDBJ databases">
        <title>Ln-dependent methylotrophs.</title>
        <authorList>
            <person name="Tani A."/>
        </authorList>
    </citation>
    <scope>NUCLEOTIDE SEQUENCE [LARGE SCALE GENOMIC DNA]</scope>
    <source>
        <strain evidence="6 7">SM89A</strain>
    </source>
</reference>
<dbReference type="GO" id="GO:0003700">
    <property type="term" value="F:DNA-binding transcription factor activity"/>
    <property type="evidence" value="ECO:0007669"/>
    <property type="project" value="InterPro"/>
</dbReference>
<keyword evidence="2" id="KW-0805">Transcription regulation</keyword>
<evidence type="ECO:0000256" key="1">
    <source>
        <dbReference type="ARBA" id="ARBA00009437"/>
    </source>
</evidence>
<keyword evidence="3" id="KW-0238">DNA-binding</keyword>
<dbReference type="SUPFAM" id="SSF46785">
    <property type="entry name" value="Winged helix' DNA-binding domain"/>
    <property type="match status" value="1"/>
</dbReference>
<dbReference type="Pfam" id="PF03466">
    <property type="entry name" value="LysR_substrate"/>
    <property type="match status" value="1"/>
</dbReference>
<dbReference type="GO" id="GO:0003677">
    <property type="term" value="F:DNA binding"/>
    <property type="evidence" value="ECO:0007669"/>
    <property type="project" value="UniProtKB-KW"/>
</dbReference>
<dbReference type="InterPro" id="IPR036390">
    <property type="entry name" value="WH_DNA-bd_sf"/>
</dbReference>
<dbReference type="Gene3D" id="3.40.190.10">
    <property type="entry name" value="Periplasmic binding protein-like II"/>
    <property type="match status" value="2"/>
</dbReference>
<dbReference type="InterPro" id="IPR036388">
    <property type="entry name" value="WH-like_DNA-bd_sf"/>
</dbReference>
<dbReference type="Gene3D" id="1.10.10.10">
    <property type="entry name" value="Winged helix-like DNA-binding domain superfamily/Winged helix DNA-binding domain"/>
    <property type="match status" value="1"/>
</dbReference>
<dbReference type="EMBL" id="VJMF01000059">
    <property type="protein sequence ID" value="TRL31185.1"/>
    <property type="molecule type" value="Genomic_DNA"/>
</dbReference>
<name>A0A549SNH0_METSR</name>
<protein>
    <submittedName>
        <fullName evidence="6">LysR family transcriptional regulator</fullName>
    </submittedName>
</protein>
<evidence type="ECO:0000259" key="5">
    <source>
        <dbReference type="PROSITE" id="PS50931"/>
    </source>
</evidence>
<sequence>MMLPINLDMDVLRSLVVATDLGSFVKAAGRLGRTQSAISLQMKKLEDQIGHAIFRKNGRGVALTDTGDVLLGYARRILALNDEAVTATRGGAVAGSVRLGLPQDLADQWLTSVLGPFHSAYPHIVFEAVIGRSRDLREQVAQGAVDIALVFGEIGGACDEPDAVAYLPVAWIGPRGFVARPEEPLPLALLDAPCMFRNFGIAELDAASLPWRVSFTSPSLPGLWGALESGLGVTVRTAFELPASLCVLDERSGLPPIAGVTPLSLLLTPNSRSEALEHLRSMLLESLLAHLPEGALLGPALFPEPARAGRRPRAVPRPIAAE</sequence>
<dbReference type="PANTHER" id="PTHR30579:SF7">
    <property type="entry name" value="HTH-TYPE TRANSCRIPTIONAL REGULATOR LRHA-RELATED"/>
    <property type="match status" value="1"/>
</dbReference>
<dbReference type="RefSeq" id="WP_142863602.1">
    <property type="nucleotide sequence ID" value="NZ_VJMF01000059.1"/>
</dbReference>
<evidence type="ECO:0000256" key="3">
    <source>
        <dbReference type="ARBA" id="ARBA00023125"/>
    </source>
</evidence>